<dbReference type="RefSeq" id="WP_148700978.1">
    <property type="nucleotide sequence ID" value="NZ_CP007174.1"/>
</dbReference>
<dbReference type="PANTHER" id="PTHR22617:SF23">
    <property type="entry name" value="CHEMOTAXIS PROTEIN CHEW"/>
    <property type="match status" value="1"/>
</dbReference>
<reference evidence="2 3" key="1">
    <citation type="journal article" date="2014" name="PLoS ONE">
        <title>Genome Sequence of Candidatus Nitrososphaera evergladensis from Group I.1b Enriched from Everglades Soil Reveals Novel Genomic Features of the Ammonia-Oxidizing Archaea.</title>
        <authorList>
            <person name="Zhalnina K.V."/>
            <person name="Dias R."/>
            <person name="Leonard M.T."/>
            <person name="Dorr de Quadros P."/>
            <person name="Camargo F.A."/>
            <person name="Drew J.C."/>
            <person name="Farmerie W.G."/>
            <person name="Daroub S.H."/>
            <person name="Triplett E.W."/>
        </authorList>
    </citation>
    <scope>NUCLEOTIDE SEQUENCE [LARGE SCALE GENOMIC DNA]</scope>
    <source>
        <strain evidence="2 3">SR1</strain>
    </source>
</reference>
<dbReference type="Pfam" id="PF01584">
    <property type="entry name" value="CheW"/>
    <property type="match status" value="1"/>
</dbReference>
<dbReference type="InterPro" id="IPR002545">
    <property type="entry name" value="CheW-lke_dom"/>
</dbReference>
<sequence>MSAASTALAAAADGSSQILVFSLFEEGMSRRMDYGVEVGQVQEIGLLENISMVPNAPAYVKGVMNLRGKIITIIDVKQKLGFQAIKEVNAYTRILIVGVGSTLTGLLVDEVDEVIRISASNIEPNPASVAETSPYVKGIAKIQDRLVVILDLKMLLGEGNSGGSQAT</sequence>
<feature type="domain" description="CheW-like" evidence="1">
    <location>
        <begin position="15"/>
        <end position="161"/>
    </location>
</feature>
<dbReference type="eggNOG" id="arCOG02395">
    <property type="taxonomic scope" value="Archaea"/>
</dbReference>
<dbReference type="EMBL" id="CP007174">
    <property type="protein sequence ID" value="AIF84397.1"/>
    <property type="molecule type" value="Genomic_DNA"/>
</dbReference>
<dbReference type="GO" id="GO:0006935">
    <property type="term" value="P:chemotaxis"/>
    <property type="evidence" value="ECO:0007669"/>
    <property type="project" value="InterPro"/>
</dbReference>
<dbReference type="Proteomes" id="UP000028194">
    <property type="component" value="Chromosome"/>
</dbReference>
<proteinExistence type="predicted"/>
<dbReference type="Gene3D" id="2.30.30.40">
    <property type="entry name" value="SH3 Domains"/>
    <property type="match status" value="1"/>
</dbReference>
<dbReference type="STRING" id="1459636.NTE_02345"/>
<protein>
    <submittedName>
        <fullName evidence="2">Chemotaxis signal transduction protein</fullName>
    </submittedName>
</protein>
<evidence type="ECO:0000259" key="1">
    <source>
        <dbReference type="PROSITE" id="PS50851"/>
    </source>
</evidence>
<dbReference type="HOGENOM" id="CLU_048995_3_1_2"/>
<dbReference type="GeneID" id="41598061"/>
<dbReference type="KEGG" id="nev:NTE_02345"/>
<dbReference type="AlphaFoldDB" id="A0A075MUM6"/>
<dbReference type="PANTHER" id="PTHR22617">
    <property type="entry name" value="CHEMOTAXIS SENSOR HISTIDINE KINASE-RELATED"/>
    <property type="match status" value="1"/>
</dbReference>
<dbReference type="PROSITE" id="PS50851">
    <property type="entry name" value="CHEW"/>
    <property type="match status" value="1"/>
</dbReference>
<dbReference type="SUPFAM" id="SSF50341">
    <property type="entry name" value="CheW-like"/>
    <property type="match status" value="1"/>
</dbReference>
<gene>
    <name evidence="2" type="ORF">NTE_02345</name>
</gene>
<name>A0A075MUM6_9ARCH</name>
<dbReference type="SMART" id="SM00260">
    <property type="entry name" value="CheW"/>
    <property type="match status" value="1"/>
</dbReference>
<evidence type="ECO:0000313" key="2">
    <source>
        <dbReference type="EMBL" id="AIF84397.1"/>
    </source>
</evidence>
<organism evidence="2 3">
    <name type="scientific">Candidatus Nitrososphaera evergladensis SR1</name>
    <dbReference type="NCBI Taxonomy" id="1459636"/>
    <lineage>
        <taxon>Archaea</taxon>
        <taxon>Nitrososphaerota</taxon>
        <taxon>Nitrososphaeria</taxon>
        <taxon>Nitrososphaerales</taxon>
        <taxon>Nitrososphaeraceae</taxon>
        <taxon>Nitrososphaera</taxon>
    </lineage>
</organism>
<dbReference type="InterPro" id="IPR039315">
    <property type="entry name" value="CheW"/>
</dbReference>
<evidence type="ECO:0000313" key="3">
    <source>
        <dbReference type="Proteomes" id="UP000028194"/>
    </source>
</evidence>
<dbReference type="Gene3D" id="2.40.50.180">
    <property type="entry name" value="CheA-289, Domain 4"/>
    <property type="match status" value="1"/>
</dbReference>
<keyword evidence="3" id="KW-1185">Reference proteome</keyword>
<dbReference type="OrthoDB" id="115049at2157"/>
<accession>A0A075MUM6</accession>
<dbReference type="InterPro" id="IPR036061">
    <property type="entry name" value="CheW-like_dom_sf"/>
</dbReference>
<dbReference type="GO" id="GO:0007165">
    <property type="term" value="P:signal transduction"/>
    <property type="evidence" value="ECO:0007669"/>
    <property type="project" value="InterPro"/>
</dbReference>
<dbReference type="GO" id="GO:0005829">
    <property type="term" value="C:cytosol"/>
    <property type="evidence" value="ECO:0007669"/>
    <property type="project" value="TreeGrafter"/>
</dbReference>